<name>A0A3L7AJF8_9HYPH</name>
<comment type="caution">
    <text evidence="1">The sequence shown here is derived from an EMBL/GenBank/DDBJ whole genome shotgun (WGS) entry which is preliminary data.</text>
</comment>
<proteinExistence type="predicted"/>
<keyword evidence="2" id="KW-1185">Reference proteome</keyword>
<sequence length="111" mass="11412">MHLPDQLSPPEAADAALNLAGLGEVLDRLAGAVRKFEGFTFARQPDAVKAADEGGEEANRFLAHLQTEMADTAATILATMPIATERLAKAQAALADTLAAAAAAERTGKAA</sequence>
<protein>
    <submittedName>
        <fullName evidence="1">Uncharacterized protein</fullName>
    </submittedName>
</protein>
<accession>A0A3L7AJF8</accession>
<dbReference type="Proteomes" id="UP000269692">
    <property type="component" value="Unassembled WGS sequence"/>
</dbReference>
<dbReference type="AlphaFoldDB" id="A0A3L7AJF8"/>
<organism evidence="1 2">
    <name type="scientific">Xanthobacter tagetidis</name>
    <dbReference type="NCBI Taxonomy" id="60216"/>
    <lineage>
        <taxon>Bacteria</taxon>
        <taxon>Pseudomonadati</taxon>
        <taxon>Pseudomonadota</taxon>
        <taxon>Alphaproteobacteria</taxon>
        <taxon>Hyphomicrobiales</taxon>
        <taxon>Xanthobacteraceae</taxon>
        <taxon>Xanthobacter</taxon>
    </lineage>
</organism>
<gene>
    <name evidence="1" type="ORF">D9R14_05740</name>
</gene>
<dbReference type="EMBL" id="RCTF01000003">
    <property type="protein sequence ID" value="RLP80549.1"/>
    <property type="molecule type" value="Genomic_DNA"/>
</dbReference>
<evidence type="ECO:0000313" key="2">
    <source>
        <dbReference type="Proteomes" id="UP000269692"/>
    </source>
</evidence>
<evidence type="ECO:0000313" key="1">
    <source>
        <dbReference type="EMBL" id="RLP80549.1"/>
    </source>
</evidence>
<dbReference type="RefSeq" id="WP_121622342.1">
    <property type="nucleotide sequence ID" value="NZ_JACIIW010000006.1"/>
</dbReference>
<reference evidence="1 2" key="1">
    <citation type="submission" date="2018-10" db="EMBL/GenBank/DDBJ databases">
        <title>Xanthobacter tagetidis genome sequencing and assembly.</title>
        <authorList>
            <person name="Maclea K.S."/>
            <person name="Goen A.E."/>
            <person name="Fatima S.A."/>
        </authorList>
    </citation>
    <scope>NUCLEOTIDE SEQUENCE [LARGE SCALE GENOMIC DNA]</scope>
    <source>
        <strain evidence="1 2">ATCC 700314</strain>
    </source>
</reference>